<accession>A0A8X6LW79</accession>
<evidence type="ECO:0000313" key="1">
    <source>
        <dbReference type="EMBL" id="GFR22927.1"/>
    </source>
</evidence>
<proteinExistence type="predicted"/>
<organism evidence="1 2">
    <name type="scientific">Trichonephila clavata</name>
    <name type="common">Joro spider</name>
    <name type="synonym">Nephila clavata</name>
    <dbReference type="NCBI Taxonomy" id="2740835"/>
    <lineage>
        <taxon>Eukaryota</taxon>
        <taxon>Metazoa</taxon>
        <taxon>Ecdysozoa</taxon>
        <taxon>Arthropoda</taxon>
        <taxon>Chelicerata</taxon>
        <taxon>Arachnida</taxon>
        <taxon>Araneae</taxon>
        <taxon>Araneomorphae</taxon>
        <taxon>Entelegynae</taxon>
        <taxon>Araneoidea</taxon>
        <taxon>Nephilidae</taxon>
        <taxon>Trichonephila</taxon>
    </lineage>
</organism>
<protein>
    <submittedName>
        <fullName evidence="1">Uncharacterized protein</fullName>
    </submittedName>
</protein>
<comment type="caution">
    <text evidence="1">The sequence shown here is derived from an EMBL/GenBank/DDBJ whole genome shotgun (WGS) entry which is preliminary data.</text>
</comment>
<gene>
    <name evidence="1" type="ORF">TNCT_139221</name>
</gene>
<reference evidence="1" key="1">
    <citation type="submission" date="2020-07" db="EMBL/GenBank/DDBJ databases">
        <title>Multicomponent nature underlies the extraordinary mechanical properties of spider dragline silk.</title>
        <authorList>
            <person name="Kono N."/>
            <person name="Nakamura H."/>
            <person name="Mori M."/>
            <person name="Yoshida Y."/>
            <person name="Ohtoshi R."/>
            <person name="Malay A.D."/>
            <person name="Moran D.A.P."/>
            <person name="Tomita M."/>
            <person name="Numata K."/>
            <person name="Arakawa K."/>
        </authorList>
    </citation>
    <scope>NUCLEOTIDE SEQUENCE</scope>
</reference>
<dbReference type="EMBL" id="BMAO01038151">
    <property type="protein sequence ID" value="GFR22927.1"/>
    <property type="molecule type" value="Genomic_DNA"/>
</dbReference>
<dbReference type="AlphaFoldDB" id="A0A8X6LW79"/>
<keyword evidence="2" id="KW-1185">Reference proteome</keyword>
<sequence>MSPPKKPAVKSNTKLTINDHPNEHKVHILGGCWVFLVDNEKRCIHAGQQLMEERLIRIDLLGVVKANLSQSNSPCFGLSGTDWDSFNAKRAYRT</sequence>
<dbReference type="Proteomes" id="UP000887116">
    <property type="component" value="Unassembled WGS sequence"/>
</dbReference>
<evidence type="ECO:0000313" key="2">
    <source>
        <dbReference type="Proteomes" id="UP000887116"/>
    </source>
</evidence>
<name>A0A8X6LW79_TRICU</name>